<dbReference type="SMART" id="SM00292">
    <property type="entry name" value="BRCT"/>
    <property type="match status" value="1"/>
</dbReference>
<dbReference type="PROSITE" id="PS01056">
    <property type="entry name" value="DNA_LIGASE_N2"/>
    <property type="match status" value="1"/>
</dbReference>
<dbReference type="Pfam" id="PF01653">
    <property type="entry name" value="DNA_ligase_aden"/>
    <property type="match status" value="1"/>
</dbReference>
<evidence type="ECO:0000256" key="11">
    <source>
        <dbReference type="ARBA" id="ARBA00023204"/>
    </source>
</evidence>
<dbReference type="GO" id="GO:0003911">
    <property type="term" value="F:DNA ligase (NAD+) activity"/>
    <property type="evidence" value="ECO:0007669"/>
    <property type="project" value="UniProtKB-EC"/>
</dbReference>
<dbReference type="Gene3D" id="3.40.50.10190">
    <property type="entry name" value="BRCT domain"/>
    <property type="match status" value="1"/>
</dbReference>
<dbReference type="GO" id="GO:0003677">
    <property type="term" value="F:DNA binding"/>
    <property type="evidence" value="ECO:0007669"/>
    <property type="project" value="InterPro"/>
</dbReference>
<dbReference type="CDD" id="cd00114">
    <property type="entry name" value="LIGANc"/>
    <property type="match status" value="1"/>
</dbReference>
<dbReference type="AlphaFoldDB" id="A0A381Z1K4"/>
<gene>
    <name evidence="14" type="ORF">METZ01_LOCUS135461</name>
</gene>
<evidence type="ECO:0000256" key="10">
    <source>
        <dbReference type="ARBA" id="ARBA00023027"/>
    </source>
</evidence>
<keyword evidence="7" id="KW-0227">DNA damage</keyword>
<feature type="domain" description="BRCT" evidence="13">
    <location>
        <begin position="581"/>
        <end position="658"/>
    </location>
</feature>
<name>A0A381Z1K4_9ZZZZ</name>
<dbReference type="FunFam" id="1.10.150.20:FF:000007">
    <property type="entry name" value="DNA ligase"/>
    <property type="match status" value="1"/>
</dbReference>
<evidence type="ECO:0000256" key="1">
    <source>
        <dbReference type="ARBA" id="ARBA00001946"/>
    </source>
</evidence>
<keyword evidence="5" id="KW-0235">DNA replication</keyword>
<dbReference type="SUPFAM" id="SSF47781">
    <property type="entry name" value="RuvA domain 2-like"/>
    <property type="match status" value="1"/>
</dbReference>
<dbReference type="Gene3D" id="2.40.50.140">
    <property type="entry name" value="Nucleic acid-binding proteins"/>
    <property type="match status" value="1"/>
</dbReference>
<dbReference type="Pfam" id="PF14520">
    <property type="entry name" value="HHH_5"/>
    <property type="match status" value="1"/>
</dbReference>
<dbReference type="InterPro" id="IPR012340">
    <property type="entry name" value="NA-bd_OB-fold"/>
</dbReference>
<protein>
    <recommendedName>
        <fullName evidence="3">DNA ligase (NAD(+))</fullName>
        <ecNumber evidence="3">6.5.1.2</ecNumber>
    </recommendedName>
</protein>
<dbReference type="InterPro" id="IPR033136">
    <property type="entry name" value="DNA_ligase_CS"/>
</dbReference>
<comment type="cofactor">
    <cofactor evidence="1">
        <name>Mg(2+)</name>
        <dbReference type="ChEBI" id="CHEBI:18420"/>
    </cofactor>
</comment>
<keyword evidence="6" id="KW-0479">Metal-binding</keyword>
<dbReference type="SMART" id="SM00278">
    <property type="entry name" value="HhH1"/>
    <property type="match status" value="4"/>
</dbReference>
<sequence>MKELREIIEQHNYNYYILDAPSISDGEYDILFKELEALEAKHPELITPDSPTRRVGSEPQTGFGTIQHRLPMLSLSNAMNNDELIAFDERMKKGLGTNIDIVYISEPKIDGLGVELVYEHGTYISGSTRGDGFIGEDITQNLRTIRSLPIKLRGEVIPTLLEVRGEVFIKKDDFATLNKTQEREEKPIFANARNAAAGSLRQLDSRITASRPLSIYCYEAGKIEGVNFETHYKFLSGLKDFGLPVNPLIEKVNGGRKLIVYYQKLESIRSELPYEIDGTVFKINDYEQRDKLGTRSRSPRWAIAGKFKAQQTTTAIRDIIVQVGRTGALTPVAKLAPVLLSGVTVTNATLHNQDEINRKGIRIGDTVLIERAGDVIPKVVQVILKKRPKDSIPYNIDAHCPACAHKSFKPDGEAVARCVNISCPAQVKGRIHHFVSKLAMNIDGLGEKIVNQLVETRLLKTIDDIFVLKQQMLADLEGLGEKSAENLIQAIHESKQTTFARFVYALGIRNVGEHSAKLLEKHYKGSIKKFQQTTVEELETIDEIGPTIAQAVTQFWQDTNNRIMVQNCLTRGVSLAEIKTKMDQSLTGQIFVFTGSLEKFTRQEARIMVEHLGGKTTDSISKKTSYVVAGPGGGSKLKKAEELGSSIISENDFLEMLR</sequence>
<dbReference type="PANTHER" id="PTHR23389">
    <property type="entry name" value="CHROMOSOME TRANSMISSION FIDELITY FACTOR 18"/>
    <property type="match status" value="1"/>
</dbReference>
<dbReference type="GO" id="GO:0005829">
    <property type="term" value="C:cytosol"/>
    <property type="evidence" value="ECO:0007669"/>
    <property type="project" value="TreeGrafter"/>
</dbReference>
<dbReference type="InterPro" id="IPR013839">
    <property type="entry name" value="DNAligase_adenylation"/>
</dbReference>
<dbReference type="GO" id="GO:0006281">
    <property type="term" value="P:DNA repair"/>
    <property type="evidence" value="ECO:0007669"/>
    <property type="project" value="UniProtKB-KW"/>
</dbReference>
<evidence type="ECO:0000259" key="13">
    <source>
        <dbReference type="PROSITE" id="PS50172"/>
    </source>
</evidence>
<dbReference type="HAMAP" id="MF_01588">
    <property type="entry name" value="DNA_ligase_A"/>
    <property type="match status" value="1"/>
</dbReference>
<dbReference type="InterPro" id="IPR010994">
    <property type="entry name" value="RuvA_2-like"/>
</dbReference>
<dbReference type="NCBIfam" id="NF005932">
    <property type="entry name" value="PRK07956.1"/>
    <property type="match status" value="1"/>
</dbReference>
<dbReference type="InterPro" id="IPR036420">
    <property type="entry name" value="BRCT_dom_sf"/>
</dbReference>
<dbReference type="SUPFAM" id="SSF56091">
    <property type="entry name" value="DNA ligase/mRNA capping enzyme, catalytic domain"/>
    <property type="match status" value="1"/>
</dbReference>
<dbReference type="InterPro" id="IPR013840">
    <property type="entry name" value="DNAligase_N"/>
</dbReference>
<dbReference type="NCBIfam" id="TIGR00575">
    <property type="entry name" value="dnlj"/>
    <property type="match status" value="1"/>
</dbReference>
<dbReference type="Gene3D" id="1.10.287.610">
    <property type="entry name" value="Helix hairpin bin"/>
    <property type="match status" value="1"/>
</dbReference>
<keyword evidence="9" id="KW-0460">Magnesium</keyword>
<dbReference type="Pfam" id="PF12826">
    <property type="entry name" value="HHH_2"/>
    <property type="match status" value="1"/>
</dbReference>
<keyword evidence="8" id="KW-0862">Zinc</keyword>
<keyword evidence="4" id="KW-0436">Ligase</keyword>
<dbReference type="GO" id="GO:0046872">
    <property type="term" value="F:metal ion binding"/>
    <property type="evidence" value="ECO:0007669"/>
    <property type="project" value="UniProtKB-KW"/>
</dbReference>
<keyword evidence="11" id="KW-0234">DNA repair</keyword>
<dbReference type="SMART" id="SM00532">
    <property type="entry name" value="LIGANc"/>
    <property type="match status" value="1"/>
</dbReference>
<keyword evidence="10" id="KW-0520">NAD</keyword>
<dbReference type="InterPro" id="IPR004149">
    <property type="entry name" value="Znf_DNAligase_C4"/>
</dbReference>
<evidence type="ECO:0000256" key="5">
    <source>
        <dbReference type="ARBA" id="ARBA00022705"/>
    </source>
</evidence>
<dbReference type="FunFam" id="2.40.50.140:FF:000012">
    <property type="entry name" value="DNA ligase"/>
    <property type="match status" value="1"/>
</dbReference>
<evidence type="ECO:0000256" key="3">
    <source>
        <dbReference type="ARBA" id="ARBA00012722"/>
    </source>
</evidence>
<dbReference type="EMBL" id="UINC01019502">
    <property type="protein sequence ID" value="SVA82607.1"/>
    <property type="molecule type" value="Genomic_DNA"/>
</dbReference>
<dbReference type="InterPro" id="IPR001357">
    <property type="entry name" value="BRCT_dom"/>
</dbReference>
<dbReference type="Pfam" id="PF00533">
    <property type="entry name" value="BRCT"/>
    <property type="match status" value="1"/>
</dbReference>
<dbReference type="GO" id="GO:0006260">
    <property type="term" value="P:DNA replication"/>
    <property type="evidence" value="ECO:0007669"/>
    <property type="project" value="UniProtKB-KW"/>
</dbReference>
<evidence type="ECO:0000256" key="8">
    <source>
        <dbReference type="ARBA" id="ARBA00022833"/>
    </source>
</evidence>
<dbReference type="Gene3D" id="3.30.470.30">
    <property type="entry name" value="DNA ligase/mRNA capping enzyme"/>
    <property type="match status" value="1"/>
</dbReference>
<reference evidence="14" key="1">
    <citation type="submission" date="2018-05" db="EMBL/GenBank/DDBJ databases">
        <authorList>
            <person name="Lanie J.A."/>
            <person name="Ng W.-L."/>
            <person name="Kazmierczak K.M."/>
            <person name="Andrzejewski T.M."/>
            <person name="Davidsen T.M."/>
            <person name="Wayne K.J."/>
            <person name="Tettelin H."/>
            <person name="Glass J.I."/>
            <person name="Rusch D."/>
            <person name="Podicherti R."/>
            <person name="Tsui H.-C.T."/>
            <person name="Winkler M.E."/>
        </authorList>
    </citation>
    <scope>NUCLEOTIDE SEQUENCE</scope>
</reference>
<evidence type="ECO:0000256" key="6">
    <source>
        <dbReference type="ARBA" id="ARBA00022723"/>
    </source>
</evidence>
<dbReference type="InterPro" id="IPR001679">
    <property type="entry name" value="DNA_ligase"/>
</dbReference>
<dbReference type="SUPFAM" id="SSF52113">
    <property type="entry name" value="BRCT domain"/>
    <property type="match status" value="1"/>
</dbReference>
<dbReference type="FunFam" id="1.10.287.610:FF:000002">
    <property type="entry name" value="DNA ligase"/>
    <property type="match status" value="1"/>
</dbReference>
<organism evidence="14">
    <name type="scientific">marine metagenome</name>
    <dbReference type="NCBI Taxonomy" id="408172"/>
    <lineage>
        <taxon>unclassified sequences</taxon>
        <taxon>metagenomes</taxon>
        <taxon>ecological metagenomes</taxon>
    </lineage>
</organism>
<dbReference type="PIRSF" id="PIRSF001604">
    <property type="entry name" value="LigA"/>
    <property type="match status" value="1"/>
</dbReference>
<dbReference type="PANTHER" id="PTHR23389:SF9">
    <property type="entry name" value="DNA LIGASE"/>
    <property type="match status" value="1"/>
</dbReference>
<dbReference type="FunFam" id="3.30.470.30:FF:000001">
    <property type="entry name" value="DNA ligase"/>
    <property type="match status" value="1"/>
</dbReference>
<dbReference type="InterPro" id="IPR004150">
    <property type="entry name" value="NAD_DNA_ligase_OB"/>
</dbReference>
<evidence type="ECO:0000256" key="4">
    <source>
        <dbReference type="ARBA" id="ARBA00022598"/>
    </source>
</evidence>
<comment type="catalytic activity">
    <reaction evidence="12">
        <text>NAD(+) + (deoxyribonucleotide)n-3'-hydroxyl + 5'-phospho-(deoxyribonucleotide)m = (deoxyribonucleotide)n+m + AMP + beta-nicotinamide D-nucleotide.</text>
        <dbReference type="EC" id="6.5.1.2"/>
    </reaction>
</comment>
<dbReference type="EC" id="6.5.1.2" evidence="3"/>
<dbReference type="InterPro" id="IPR041663">
    <property type="entry name" value="DisA/LigA_HHH"/>
</dbReference>
<evidence type="ECO:0000256" key="12">
    <source>
        <dbReference type="ARBA" id="ARBA00034005"/>
    </source>
</evidence>
<dbReference type="PROSITE" id="PS50172">
    <property type="entry name" value="BRCT"/>
    <property type="match status" value="1"/>
</dbReference>
<dbReference type="Pfam" id="PF03120">
    <property type="entry name" value="OB_DNA_ligase"/>
    <property type="match status" value="1"/>
</dbReference>
<comment type="function">
    <text evidence="2">DNA ligase that catalyzes the formation of phosphodiester linkages between 5'-phosphoryl and 3'-hydroxyl groups in double-stranded DNA using NAD as a coenzyme and as the energy source for the reaction. It is essential for DNA replication and repair of damaged DNA.</text>
</comment>
<dbReference type="SUPFAM" id="SSF50249">
    <property type="entry name" value="Nucleic acid-binding proteins"/>
    <property type="match status" value="1"/>
</dbReference>
<evidence type="ECO:0000313" key="14">
    <source>
        <dbReference type="EMBL" id="SVA82607.1"/>
    </source>
</evidence>
<dbReference type="Gene3D" id="6.20.10.30">
    <property type="match status" value="1"/>
</dbReference>
<evidence type="ECO:0000256" key="9">
    <source>
        <dbReference type="ARBA" id="ARBA00022842"/>
    </source>
</evidence>
<dbReference type="CDD" id="cd17748">
    <property type="entry name" value="BRCT_DNA_ligase_like"/>
    <property type="match status" value="1"/>
</dbReference>
<evidence type="ECO:0000256" key="2">
    <source>
        <dbReference type="ARBA" id="ARBA00004067"/>
    </source>
</evidence>
<dbReference type="Gene3D" id="1.10.150.20">
    <property type="entry name" value="5' to 3' exonuclease, C-terminal subdomain"/>
    <property type="match status" value="2"/>
</dbReference>
<dbReference type="Pfam" id="PF03119">
    <property type="entry name" value="DNA_ligase_ZBD"/>
    <property type="match status" value="1"/>
</dbReference>
<accession>A0A381Z1K4</accession>
<dbReference type="InterPro" id="IPR003583">
    <property type="entry name" value="Hlx-hairpin-Hlx_DNA-bd_motif"/>
</dbReference>
<proteinExistence type="inferred from homology"/>
<evidence type="ECO:0000256" key="7">
    <source>
        <dbReference type="ARBA" id="ARBA00022763"/>
    </source>
</evidence>